<proteinExistence type="predicted"/>
<dbReference type="EMBL" id="JAEHFW010000001">
    <property type="protein sequence ID" value="MBK0379307.1"/>
    <property type="molecule type" value="Genomic_DNA"/>
</dbReference>
<reference evidence="1" key="1">
    <citation type="submission" date="2020-12" db="EMBL/GenBank/DDBJ databases">
        <title>Bacterial novel species Mucilaginibacter sp. SD-g isolated from soil.</title>
        <authorList>
            <person name="Jung H.-Y."/>
        </authorList>
    </citation>
    <scope>NUCLEOTIDE SEQUENCE</scope>
    <source>
        <strain evidence="1">SD-g</strain>
    </source>
</reference>
<evidence type="ECO:0000313" key="1">
    <source>
        <dbReference type="EMBL" id="MBK0379307.1"/>
    </source>
</evidence>
<gene>
    <name evidence="1" type="ORF">I5M19_08320</name>
</gene>
<accession>A0A934PTI1</accession>
<dbReference type="RefSeq" id="WP_200065741.1">
    <property type="nucleotide sequence ID" value="NZ_JAEHFW010000001.1"/>
</dbReference>
<name>A0A934PTI1_9SPHI</name>
<keyword evidence="2" id="KW-1185">Reference proteome</keyword>
<dbReference type="AlphaFoldDB" id="A0A934PTI1"/>
<protein>
    <submittedName>
        <fullName evidence="1">Uncharacterized protein</fullName>
    </submittedName>
</protein>
<organism evidence="1 2">
    <name type="scientific">Mucilaginibacter segetis</name>
    <dbReference type="NCBI Taxonomy" id="2793071"/>
    <lineage>
        <taxon>Bacteria</taxon>
        <taxon>Pseudomonadati</taxon>
        <taxon>Bacteroidota</taxon>
        <taxon>Sphingobacteriia</taxon>
        <taxon>Sphingobacteriales</taxon>
        <taxon>Sphingobacteriaceae</taxon>
        <taxon>Mucilaginibacter</taxon>
    </lineage>
</organism>
<sequence>MEELLLKIEEKLQSAQGVNWLIVHELVNIPVAVNDIKFSFVDGKEDLYEPFKVSPGYVTLNTAEAYQIFSSRLIRWLKTYRKQIPVLAQLYALVSRINHPQEQLSLQELFKSALPKKWKTELYGYMIATLNGDYFKHLHYSLKEITNVEDWLTLIRSAQYRHHIADPLLAVLHLVKIPGRHLSYSLIEDMAPMLRSTLIGWYGYEIRISVNERAAIYGNPNERMFLTAILLESGNHTDTPPSWLKYPLIEKTLDTDWETVGQYLFPQIYGLNFRKRQQNKVHQAMKKLTGKFLRAKLSQKETAAVWISRLEFPKHFIAVCSWLIEKPANFGKLPDHCGMQLLDQFLSELNRIGRQIPELIAEKNSSDPFLTSYVGENQYLTAIAYALILLLDTNEAQLKLLKKTYFTFKPLFYGGYRSKYLATRFAEIQLLIALSGPNLTNISNDRFLKLNELLQIISDTILIPYIHLTEREEDIWNPDYEFGISLSNMGRQQINAYLKKILTSSMLPYYQTFVDRLSSIKTAEWPYERL</sequence>
<evidence type="ECO:0000313" key="2">
    <source>
        <dbReference type="Proteomes" id="UP000613193"/>
    </source>
</evidence>
<comment type="caution">
    <text evidence="1">The sequence shown here is derived from an EMBL/GenBank/DDBJ whole genome shotgun (WGS) entry which is preliminary data.</text>
</comment>
<dbReference type="Proteomes" id="UP000613193">
    <property type="component" value="Unassembled WGS sequence"/>
</dbReference>